<dbReference type="PROSITE" id="PS50932">
    <property type="entry name" value="HTH_LACI_2"/>
    <property type="match status" value="2"/>
</dbReference>
<dbReference type="SMART" id="SM00354">
    <property type="entry name" value="HTH_LACI"/>
    <property type="match status" value="1"/>
</dbReference>
<dbReference type="Pfam" id="PF00532">
    <property type="entry name" value="Peripla_BP_1"/>
    <property type="match status" value="1"/>
</dbReference>
<proteinExistence type="predicted"/>
<dbReference type="GO" id="GO:0000976">
    <property type="term" value="F:transcription cis-regulatory region binding"/>
    <property type="evidence" value="ECO:0007669"/>
    <property type="project" value="TreeGrafter"/>
</dbReference>
<dbReference type="CDD" id="cd01392">
    <property type="entry name" value="HTH_LacI"/>
    <property type="match status" value="2"/>
</dbReference>
<evidence type="ECO:0000256" key="1">
    <source>
        <dbReference type="ARBA" id="ARBA00023015"/>
    </source>
</evidence>
<dbReference type="PANTHER" id="PTHR30146">
    <property type="entry name" value="LACI-RELATED TRANSCRIPTIONAL REPRESSOR"/>
    <property type="match status" value="1"/>
</dbReference>
<reference evidence="5" key="1">
    <citation type="journal article" date="2014" name="Front. Microbiol.">
        <title>High frequency of phylogenetically diverse reductive dehalogenase-homologous genes in deep subseafloor sedimentary metagenomes.</title>
        <authorList>
            <person name="Kawai M."/>
            <person name="Futagami T."/>
            <person name="Toyoda A."/>
            <person name="Takaki Y."/>
            <person name="Nishi S."/>
            <person name="Hori S."/>
            <person name="Arai W."/>
            <person name="Tsubouchi T."/>
            <person name="Morono Y."/>
            <person name="Uchiyama I."/>
            <person name="Ito T."/>
            <person name="Fujiyama A."/>
            <person name="Inagaki F."/>
            <person name="Takami H."/>
        </authorList>
    </citation>
    <scope>NUCLEOTIDE SEQUENCE</scope>
    <source>
        <strain evidence="5">Expedition CK06-06</strain>
    </source>
</reference>
<dbReference type="PANTHER" id="PTHR30146:SF109">
    <property type="entry name" value="HTH-TYPE TRANSCRIPTIONAL REGULATOR GALS"/>
    <property type="match status" value="1"/>
</dbReference>
<protein>
    <recommendedName>
        <fullName evidence="4">HTH lacI-type domain-containing protein</fullName>
    </recommendedName>
</protein>
<dbReference type="Pfam" id="PF00356">
    <property type="entry name" value="LacI"/>
    <property type="match status" value="1"/>
</dbReference>
<sequence length="305" mass="34748">VSFVLNNKPGVSEETRRKVLRVIEQMGYNTNIFSKSALAHNRNIRFIIYKKHGLVVSDTPFFSALMEGIDREARSLGYNLIVTYMDENKDNLMKILHIIKGTSPDGIMLLATEMTKEDLKPFKKLNIPLLLLDSYFESENLDTVIINNIKGVYKATCYLAELGHTDIGYLHSSVWINNFDQRMAGFKKAINDKGLKLNKNYIFCLESTIDGSYKNMFKILENKPQLPTALFADNDIIAKDIAKKLSISPSAVSFVLNNKPGVSEETRRKVLRVIEQMGYNTNIFSKSALAHNRNIRFIIYKKHGL</sequence>
<dbReference type="GO" id="GO:0003700">
    <property type="term" value="F:DNA-binding transcription factor activity"/>
    <property type="evidence" value="ECO:0007669"/>
    <property type="project" value="TreeGrafter"/>
</dbReference>
<evidence type="ECO:0000259" key="4">
    <source>
        <dbReference type="PROSITE" id="PS50932"/>
    </source>
</evidence>
<comment type="caution">
    <text evidence="5">The sequence shown here is derived from an EMBL/GenBank/DDBJ whole genome shotgun (WGS) entry which is preliminary data.</text>
</comment>
<dbReference type="SUPFAM" id="SSF47413">
    <property type="entry name" value="lambda repressor-like DNA-binding domains"/>
    <property type="match status" value="2"/>
</dbReference>
<gene>
    <name evidence="5" type="ORF">S01H4_31054</name>
</gene>
<dbReference type="InterPro" id="IPR000843">
    <property type="entry name" value="HTH_LacI"/>
</dbReference>
<keyword evidence="2" id="KW-0238">DNA-binding</keyword>
<dbReference type="SUPFAM" id="SSF53822">
    <property type="entry name" value="Periplasmic binding protein-like I"/>
    <property type="match status" value="1"/>
</dbReference>
<dbReference type="InterPro" id="IPR028082">
    <property type="entry name" value="Peripla_BP_I"/>
</dbReference>
<dbReference type="AlphaFoldDB" id="X1AZ43"/>
<evidence type="ECO:0000256" key="2">
    <source>
        <dbReference type="ARBA" id="ARBA00023125"/>
    </source>
</evidence>
<organism evidence="5">
    <name type="scientific">marine sediment metagenome</name>
    <dbReference type="NCBI Taxonomy" id="412755"/>
    <lineage>
        <taxon>unclassified sequences</taxon>
        <taxon>metagenomes</taxon>
        <taxon>ecological metagenomes</taxon>
    </lineage>
</organism>
<evidence type="ECO:0000313" key="5">
    <source>
        <dbReference type="EMBL" id="GAG77398.1"/>
    </source>
</evidence>
<dbReference type="InterPro" id="IPR001761">
    <property type="entry name" value="Peripla_BP/Lac1_sug-bd_dom"/>
</dbReference>
<dbReference type="Gene3D" id="3.40.50.2300">
    <property type="match status" value="2"/>
</dbReference>
<dbReference type="Gene3D" id="1.10.260.40">
    <property type="entry name" value="lambda repressor-like DNA-binding domains"/>
    <property type="match status" value="2"/>
</dbReference>
<name>X1AZ43_9ZZZZ</name>
<dbReference type="InterPro" id="IPR010982">
    <property type="entry name" value="Lambda_DNA-bd_dom_sf"/>
</dbReference>
<feature type="domain" description="HTH lacI-type" evidence="4">
    <location>
        <begin position="1"/>
        <end position="39"/>
    </location>
</feature>
<feature type="non-terminal residue" evidence="5">
    <location>
        <position position="1"/>
    </location>
</feature>
<accession>X1AZ43</accession>
<feature type="non-terminal residue" evidence="5">
    <location>
        <position position="305"/>
    </location>
</feature>
<dbReference type="EMBL" id="BART01016090">
    <property type="protein sequence ID" value="GAG77398.1"/>
    <property type="molecule type" value="Genomic_DNA"/>
</dbReference>
<feature type="domain" description="HTH lacI-type" evidence="4">
    <location>
        <begin position="239"/>
        <end position="290"/>
    </location>
</feature>
<keyword evidence="3" id="KW-0804">Transcription</keyword>
<evidence type="ECO:0000256" key="3">
    <source>
        <dbReference type="ARBA" id="ARBA00023163"/>
    </source>
</evidence>
<keyword evidence="1" id="KW-0805">Transcription regulation</keyword>